<feature type="domain" description="Sigma 54 modulation/S30EA ribosomal protein C-terminal" evidence="1">
    <location>
        <begin position="78"/>
        <end position="121"/>
    </location>
</feature>
<dbReference type="InterPro" id="IPR038416">
    <property type="entry name" value="Ribosom_S30AE_C_sf"/>
</dbReference>
<protein>
    <recommendedName>
        <fullName evidence="1">Sigma 54 modulation/S30EA ribosomal protein C-terminal domain-containing protein</fullName>
    </recommendedName>
</protein>
<evidence type="ECO:0000313" key="3">
    <source>
        <dbReference type="Proteomes" id="UP000658127"/>
    </source>
</evidence>
<dbReference type="PANTHER" id="PTHR33231">
    <property type="entry name" value="30S RIBOSOMAL PROTEIN"/>
    <property type="match status" value="1"/>
</dbReference>
<dbReference type="RefSeq" id="WP_229739811.1">
    <property type="nucleotide sequence ID" value="NZ_BMNE01000003.1"/>
</dbReference>
<sequence length="224" mass="24628">MRLTAESDADAHLLIQVNTHRHDEPVRVQISGARDFAGAIAAERLDRLLTRLHPENAASRSWPDPSRPVLAAVTELGRIVRRKRCELATTSVETAVRVMDAMDYDAHLFTDAETGEDAIVYWAGPLGVRLARQHRMQLPAALHAMAITVNSHAPLQLTDLEAADRLCSYGLPMLFYSDAHDRRGRLLYRRYDGDLGLVEPMSPTSAQDGMSIAACDTAQAGSDS</sequence>
<dbReference type="PANTHER" id="PTHR33231:SF1">
    <property type="entry name" value="30S RIBOSOMAL PROTEIN"/>
    <property type="match status" value="1"/>
</dbReference>
<reference evidence="3" key="1">
    <citation type="journal article" date="2019" name="Int. J. Syst. Evol. Microbiol.">
        <title>The Global Catalogue of Microorganisms (GCM) 10K type strain sequencing project: providing services to taxonomists for standard genome sequencing and annotation.</title>
        <authorList>
            <consortium name="The Broad Institute Genomics Platform"/>
            <consortium name="The Broad Institute Genome Sequencing Center for Infectious Disease"/>
            <person name="Wu L."/>
            <person name="Ma J."/>
        </authorList>
    </citation>
    <scope>NUCLEOTIDE SEQUENCE [LARGE SCALE GENOMIC DNA]</scope>
    <source>
        <strain evidence="3">CGMCC 4.7329</strain>
    </source>
</reference>
<dbReference type="EMBL" id="BMNE01000003">
    <property type="protein sequence ID" value="GGN79438.1"/>
    <property type="molecule type" value="Genomic_DNA"/>
</dbReference>
<evidence type="ECO:0000259" key="1">
    <source>
        <dbReference type="Pfam" id="PF16321"/>
    </source>
</evidence>
<keyword evidence="3" id="KW-1185">Reference proteome</keyword>
<accession>A0ABQ2KD04</accession>
<dbReference type="Proteomes" id="UP000658127">
    <property type="component" value="Unassembled WGS sequence"/>
</dbReference>
<dbReference type="InterPro" id="IPR032528">
    <property type="entry name" value="Ribosom_S30AE_C"/>
</dbReference>
<name>A0ABQ2KD04_9NOCA</name>
<evidence type="ECO:0000313" key="2">
    <source>
        <dbReference type="EMBL" id="GGN79438.1"/>
    </source>
</evidence>
<dbReference type="InterPro" id="IPR050574">
    <property type="entry name" value="HPF/YfiA_ribosome-assoc"/>
</dbReference>
<gene>
    <name evidence="2" type="ORF">GCM10011610_27860</name>
</gene>
<dbReference type="Gene3D" id="3.30.505.50">
    <property type="entry name" value="Sigma 54 modulation/S30EA ribosomal protein, C-terminal domain"/>
    <property type="match status" value="2"/>
</dbReference>
<organism evidence="2 3">
    <name type="scientific">Nocardia rhizosphaerihabitans</name>
    <dbReference type="NCBI Taxonomy" id="1691570"/>
    <lineage>
        <taxon>Bacteria</taxon>
        <taxon>Bacillati</taxon>
        <taxon>Actinomycetota</taxon>
        <taxon>Actinomycetes</taxon>
        <taxon>Mycobacteriales</taxon>
        <taxon>Nocardiaceae</taxon>
        <taxon>Nocardia</taxon>
    </lineage>
</organism>
<proteinExistence type="predicted"/>
<dbReference type="Pfam" id="PF16321">
    <property type="entry name" value="Ribosom_S30AE_C"/>
    <property type="match status" value="1"/>
</dbReference>
<comment type="caution">
    <text evidence="2">The sequence shown here is derived from an EMBL/GenBank/DDBJ whole genome shotgun (WGS) entry which is preliminary data.</text>
</comment>